<proteinExistence type="inferred from homology"/>
<accession>A0A2Z6E2U0</accession>
<dbReference type="SUPFAM" id="SSF102405">
    <property type="entry name" value="MCP/YpsA-like"/>
    <property type="match status" value="1"/>
</dbReference>
<dbReference type="InterPro" id="IPR057666">
    <property type="entry name" value="DrpA_SLOG"/>
</dbReference>
<dbReference type="RefSeq" id="WP_126535757.1">
    <property type="nucleotide sequence ID" value="NZ_AP018560.1"/>
</dbReference>
<dbReference type="AlphaFoldDB" id="A0A2Z6E2U0"/>
<evidence type="ECO:0000313" key="4">
    <source>
        <dbReference type="EMBL" id="BBD78848.1"/>
    </source>
</evidence>
<dbReference type="InterPro" id="IPR041614">
    <property type="entry name" value="DprA_WH"/>
</dbReference>
<feature type="domain" description="DprA winged helix" evidence="3">
    <location>
        <begin position="302"/>
        <end position="360"/>
    </location>
</feature>
<dbReference type="Gene3D" id="3.40.50.450">
    <property type="match status" value="1"/>
</dbReference>
<dbReference type="GO" id="GO:0009294">
    <property type="term" value="P:DNA-mediated transformation"/>
    <property type="evidence" value="ECO:0007669"/>
    <property type="project" value="InterPro"/>
</dbReference>
<dbReference type="PANTHER" id="PTHR43022">
    <property type="entry name" value="PROTEIN SMF"/>
    <property type="match status" value="1"/>
</dbReference>
<evidence type="ECO:0000259" key="2">
    <source>
        <dbReference type="Pfam" id="PF02481"/>
    </source>
</evidence>
<dbReference type="Proteomes" id="UP000270530">
    <property type="component" value="Chromosome"/>
</dbReference>
<dbReference type="InterPro" id="IPR036388">
    <property type="entry name" value="WH-like_DNA-bd_sf"/>
</dbReference>
<gene>
    <name evidence="4" type="ORF">ALSL_0175</name>
</gene>
<comment type="similarity">
    <text evidence="1">Belongs to the DprA/Smf family.</text>
</comment>
<organism evidence="4 5">
    <name type="scientific">Aerosticca soli</name>
    <dbReference type="NCBI Taxonomy" id="2010829"/>
    <lineage>
        <taxon>Bacteria</taxon>
        <taxon>Pseudomonadati</taxon>
        <taxon>Pseudomonadota</taxon>
        <taxon>Gammaproteobacteria</taxon>
        <taxon>Lysobacterales</taxon>
        <taxon>Rhodanobacteraceae</taxon>
        <taxon>Aerosticca</taxon>
    </lineage>
</organism>
<reference evidence="5" key="1">
    <citation type="submission" date="2018-04" db="EMBL/GenBank/DDBJ databases">
        <authorList>
            <person name="Watanabe M."/>
            <person name="Kojima H."/>
        </authorList>
    </citation>
    <scope>NUCLEOTIDE SEQUENCE [LARGE SCALE GENOMIC DNA]</scope>
    <source>
        <strain evidence="5">Dysh456</strain>
    </source>
</reference>
<dbReference type="Pfam" id="PF02481">
    <property type="entry name" value="DNA_processg_A"/>
    <property type="match status" value="1"/>
</dbReference>
<reference evidence="5" key="2">
    <citation type="submission" date="2018-06" db="EMBL/GenBank/DDBJ databases">
        <title>Genome sequence of Rhodanobacteraceae bacterium strain Dysh456.</title>
        <authorList>
            <person name="Fukui M."/>
        </authorList>
    </citation>
    <scope>NUCLEOTIDE SEQUENCE [LARGE SCALE GENOMIC DNA]</scope>
    <source>
        <strain evidence="5">Dysh456</strain>
    </source>
</reference>
<dbReference type="EMBL" id="AP018560">
    <property type="protein sequence ID" value="BBD78848.1"/>
    <property type="molecule type" value="Genomic_DNA"/>
</dbReference>
<dbReference type="NCBIfam" id="TIGR00732">
    <property type="entry name" value="dprA"/>
    <property type="match status" value="1"/>
</dbReference>
<dbReference type="Pfam" id="PF17782">
    <property type="entry name" value="WHD_DprA"/>
    <property type="match status" value="1"/>
</dbReference>
<keyword evidence="5" id="KW-1185">Reference proteome</keyword>
<feature type="domain" description="Smf/DprA SLOG" evidence="2">
    <location>
        <begin position="76"/>
        <end position="283"/>
    </location>
</feature>
<dbReference type="KEGG" id="rbd:ALSL_0175"/>
<evidence type="ECO:0000259" key="3">
    <source>
        <dbReference type="Pfam" id="PF17782"/>
    </source>
</evidence>
<name>A0A2Z6E2U0_9GAMM</name>
<evidence type="ECO:0000256" key="1">
    <source>
        <dbReference type="ARBA" id="ARBA00006525"/>
    </source>
</evidence>
<protein>
    <submittedName>
        <fullName evidence="4">Rossmann fold nucleotide-binding protein Smf</fullName>
    </submittedName>
</protein>
<dbReference type="PANTHER" id="PTHR43022:SF1">
    <property type="entry name" value="PROTEIN SMF"/>
    <property type="match status" value="1"/>
</dbReference>
<dbReference type="Gene3D" id="1.10.10.10">
    <property type="entry name" value="Winged helix-like DNA-binding domain superfamily/Winged helix DNA-binding domain"/>
    <property type="match status" value="1"/>
</dbReference>
<dbReference type="OrthoDB" id="9785707at2"/>
<evidence type="ECO:0000313" key="5">
    <source>
        <dbReference type="Proteomes" id="UP000270530"/>
    </source>
</evidence>
<dbReference type="InterPro" id="IPR003488">
    <property type="entry name" value="DprA"/>
</dbReference>
<sequence>MDESLLRAWLTLLRTPGLRPGAVRDRLEACGGDVRRVLEDLRRGPLPPPARAWLAAPEEKRLGEDLAWLARPGHRLLCCTEADFPPQLLAIAQPPLALFVAGDAGLLLRPQVAVVGARQASPAGLAHARRFAAALAQAGYVVTSGLAEGIDGAAHRAALDAGAPTVAVIGTGPDRVYPRHHRELAARIVAAGALVSEFVPGTPARPDHFPRRNRLLAGLSCGTLVIEAGLKSGSLITARLAAEAGREVCALPGPIDHALAHGCHRLIRDGARLVETPAEVAEALLPAARAQGGLLAGRLAADAEATPAPPAPEHAALLAALGHAPVALDELIARTGMGASALSAQLLLLELEGRVAPLPGDRYQRIPD</sequence>